<sequence>MTKFPWSRVEICNKHPQNLLTRTMIDRHSLGPLQLQTTVRSYLSLPNGTKINYNAHQIGLPLRSSHRCILTIQHYCAGPNATEATLTKVLAFDSFGTTYVFDNQITQSLDKNSTEIAGGQGIYVTSSLEGANTQLLCSIVFTSNEYNGSTLEIQGRIIQLAYGRETFMVGGTGKFKLAKAIATFETIYVDTSIFLRAHMVQSDSNAKYLGPPSFWGRSKAEAFEFIIEKFVPGGTGRTDPRSSNLCPNDQAH</sequence>
<dbReference type="Gene3D" id="2.40.480.10">
    <property type="entry name" value="Allene oxide cyclase-like"/>
    <property type="match status" value="1"/>
</dbReference>
<evidence type="ECO:0000256" key="4">
    <source>
        <dbReference type="RuleBase" id="RU363099"/>
    </source>
</evidence>
<dbReference type="Pfam" id="PF03018">
    <property type="entry name" value="Dirigent"/>
    <property type="match status" value="1"/>
</dbReference>
<comment type="subunit">
    <text evidence="2 4">Homodimer.</text>
</comment>
<evidence type="ECO:0000256" key="1">
    <source>
        <dbReference type="ARBA" id="ARBA00010746"/>
    </source>
</evidence>
<evidence type="ECO:0000313" key="5">
    <source>
        <dbReference type="EMBL" id="KAF5948538.1"/>
    </source>
</evidence>
<organism evidence="5 6">
    <name type="scientific">Camellia sinensis</name>
    <name type="common">Tea plant</name>
    <name type="synonym">Thea sinensis</name>
    <dbReference type="NCBI Taxonomy" id="4442"/>
    <lineage>
        <taxon>Eukaryota</taxon>
        <taxon>Viridiplantae</taxon>
        <taxon>Streptophyta</taxon>
        <taxon>Embryophyta</taxon>
        <taxon>Tracheophyta</taxon>
        <taxon>Spermatophyta</taxon>
        <taxon>Magnoliopsida</taxon>
        <taxon>eudicotyledons</taxon>
        <taxon>Gunneridae</taxon>
        <taxon>Pentapetalae</taxon>
        <taxon>asterids</taxon>
        <taxon>Ericales</taxon>
        <taxon>Theaceae</taxon>
        <taxon>Camellia</taxon>
    </lineage>
</organism>
<comment type="similarity">
    <text evidence="1 4">Belongs to the plant dirigent protein family.</text>
</comment>
<comment type="function">
    <text evidence="4">Dirigent proteins impart stereoselectivity on the phenoxy radical-coupling reaction, yielding optically active lignans from two molecules of coniferyl alcohol in the biosynthesis of lignans, flavonolignans, and alkaloids and thus plays a central role in plant secondary metabolism.</text>
</comment>
<dbReference type="GO" id="GO:0048046">
    <property type="term" value="C:apoplast"/>
    <property type="evidence" value="ECO:0007669"/>
    <property type="project" value="UniProtKB-SubCell"/>
</dbReference>
<dbReference type="PANTHER" id="PTHR21495">
    <property type="entry name" value="NUCLEOPORIN-RELATED"/>
    <property type="match status" value="1"/>
</dbReference>
<dbReference type="Proteomes" id="UP000593564">
    <property type="component" value="Unassembled WGS sequence"/>
</dbReference>
<reference evidence="5 6" key="2">
    <citation type="submission" date="2020-07" db="EMBL/GenBank/DDBJ databases">
        <title>Genome assembly of wild tea tree DASZ reveals pedigree and selection history of tea varieties.</title>
        <authorList>
            <person name="Zhang W."/>
        </authorList>
    </citation>
    <scope>NUCLEOTIDE SEQUENCE [LARGE SCALE GENOMIC DNA]</scope>
    <source>
        <strain evidence="6">cv. G240</strain>
        <tissue evidence="5">Leaf</tissue>
    </source>
</reference>
<comment type="caution">
    <text evidence="5">The sequence shown here is derived from an EMBL/GenBank/DDBJ whole genome shotgun (WGS) entry which is preliminary data.</text>
</comment>
<keyword evidence="6" id="KW-1185">Reference proteome</keyword>
<reference evidence="6" key="1">
    <citation type="journal article" date="2020" name="Nat. Commun.">
        <title>Genome assembly of wild tea tree DASZ reveals pedigree and selection history of tea varieties.</title>
        <authorList>
            <person name="Zhang W."/>
            <person name="Zhang Y."/>
            <person name="Qiu H."/>
            <person name="Guo Y."/>
            <person name="Wan H."/>
            <person name="Zhang X."/>
            <person name="Scossa F."/>
            <person name="Alseekh S."/>
            <person name="Zhang Q."/>
            <person name="Wang P."/>
            <person name="Xu L."/>
            <person name="Schmidt M.H."/>
            <person name="Jia X."/>
            <person name="Li D."/>
            <person name="Zhu A."/>
            <person name="Guo F."/>
            <person name="Chen W."/>
            <person name="Ni D."/>
            <person name="Usadel B."/>
            <person name="Fernie A.R."/>
            <person name="Wen W."/>
        </authorList>
    </citation>
    <scope>NUCLEOTIDE SEQUENCE [LARGE SCALE GENOMIC DNA]</scope>
    <source>
        <strain evidence="6">cv. G240</strain>
    </source>
</reference>
<dbReference type="AlphaFoldDB" id="A0A7J7H9R8"/>
<evidence type="ECO:0000313" key="6">
    <source>
        <dbReference type="Proteomes" id="UP000593564"/>
    </source>
</evidence>
<gene>
    <name evidence="5" type="ORF">HYC85_014495</name>
</gene>
<keyword evidence="4" id="KW-0052">Apoplast</keyword>
<name>A0A7J7H9R8_CAMSI</name>
<accession>A0A7J7H9R8</accession>
<evidence type="ECO:0000256" key="3">
    <source>
        <dbReference type="ARBA" id="ARBA00022525"/>
    </source>
</evidence>
<evidence type="ECO:0000256" key="2">
    <source>
        <dbReference type="ARBA" id="ARBA00011738"/>
    </source>
</evidence>
<dbReference type="EMBL" id="JACBKZ010000006">
    <property type="protein sequence ID" value="KAF5948538.1"/>
    <property type="molecule type" value="Genomic_DNA"/>
</dbReference>
<comment type="subcellular location">
    <subcellularLocation>
        <location evidence="4">Secreted</location>
        <location evidence="4">Extracellular space</location>
        <location evidence="4">Apoplast</location>
    </subcellularLocation>
</comment>
<dbReference type="GO" id="GO:0009699">
    <property type="term" value="P:phenylpropanoid biosynthetic process"/>
    <property type="evidence" value="ECO:0007669"/>
    <property type="project" value="UniProtKB-ARBA"/>
</dbReference>
<dbReference type="InterPro" id="IPR044859">
    <property type="entry name" value="Allene_oxi_cyc_Dirigent"/>
</dbReference>
<keyword evidence="3 4" id="KW-0964">Secreted</keyword>
<protein>
    <recommendedName>
        <fullName evidence="4">Dirigent protein</fullName>
    </recommendedName>
</protein>
<dbReference type="InterPro" id="IPR004265">
    <property type="entry name" value="Dirigent"/>
</dbReference>
<proteinExistence type="inferred from homology"/>